<feature type="compositionally biased region" description="Basic residues" evidence="2">
    <location>
        <begin position="157"/>
        <end position="171"/>
    </location>
</feature>
<dbReference type="SMART" id="SM00528">
    <property type="entry name" value="HNS"/>
    <property type="match status" value="1"/>
</dbReference>
<feature type="region of interest" description="Disordered" evidence="2">
    <location>
        <begin position="152"/>
        <end position="171"/>
    </location>
</feature>
<name>A0ABP9BKC1_9GAMM</name>
<feature type="coiled-coil region" evidence="1">
    <location>
        <begin position="46"/>
        <end position="76"/>
    </location>
</feature>
<evidence type="ECO:0000256" key="1">
    <source>
        <dbReference type="SAM" id="Coils"/>
    </source>
</evidence>
<evidence type="ECO:0000259" key="3">
    <source>
        <dbReference type="SMART" id="SM00528"/>
    </source>
</evidence>
<dbReference type="Pfam" id="PF00816">
    <property type="entry name" value="Histone_HNS"/>
    <property type="match status" value="1"/>
</dbReference>
<organism evidence="4 5">
    <name type="scientific">Lysobacter hankyongensis</name>
    <dbReference type="NCBI Taxonomy" id="1176535"/>
    <lineage>
        <taxon>Bacteria</taxon>
        <taxon>Pseudomonadati</taxon>
        <taxon>Pseudomonadota</taxon>
        <taxon>Gammaproteobacteria</taxon>
        <taxon>Lysobacterales</taxon>
        <taxon>Lysobacteraceae</taxon>
        <taxon>Lysobacter</taxon>
    </lineage>
</organism>
<dbReference type="Gene3D" id="3.30.160.510">
    <property type="entry name" value="Histone-like nucleoid-structuring protein H-NS"/>
    <property type="match status" value="1"/>
</dbReference>
<accession>A0ABP9BKC1</accession>
<evidence type="ECO:0000256" key="2">
    <source>
        <dbReference type="SAM" id="MobiDB-lite"/>
    </source>
</evidence>
<gene>
    <name evidence="4" type="ORF">GCM10023307_22020</name>
</gene>
<feature type="domain" description="DNA-binding protein H-NS-like C-terminal" evidence="3">
    <location>
        <begin position="114"/>
        <end position="159"/>
    </location>
</feature>
<keyword evidence="5" id="KW-1185">Reference proteome</keyword>
<comment type="caution">
    <text evidence="4">The sequence shown here is derived from an EMBL/GenBank/DDBJ whole genome shotgun (WGS) entry which is preliminary data.</text>
</comment>
<reference evidence="5" key="1">
    <citation type="journal article" date="2019" name="Int. J. Syst. Evol. Microbiol.">
        <title>The Global Catalogue of Microorganisms (GCM) 10K type strain sequencing project: providing services to taxonomists for standard genome sequencing and annotation.</title>
        <authorList>
            <consortium name="The Broad Institute Genomics Platform"/>
            <consortium name="The Broad Institute Genome Sequencing Center for Infectious Disease"/>
            <person name="Wu L."/>
            <person name="Ma J."/>
        </authorList>
    </citation>
    <scope>NUCLEOTIDE SEQUENCE [LARGE SCALE GENOMIC DNA]</scope>
    <source>
        <strain evidence="5">JCM 18204</strain>
    </source>
</reference>
<proteinExistence type="predicted"/>
<dbReference type="Proteomes" id="UP001499959">
    <property type="component" value="Unassembled WGS sequence"/>
</dbReference>
<protein>
    <recommendedName>
        <fullName evidence="3">DNA-binding protein H-NS-like C-terminal domain-containing protein</fullName>
    </recommendedName>
</protein>
<dbReference type="InterPro" id="IPR027444">
    <property type="entry name" value="H-NS_C_dom"/>
</dbReference>
<evidence type="ECO:0000313" key="5">
    <source>
        <dbReference type="Proteomes" id="UP001499959"/>
    </source>
</evidence>
<dbReference type="EMBL" id="BAABJE010000010">
    <property type="protein sequence ID" value="GAA4795770.1"/>
    <property type="molecule type" value="Genomic_DNA"/>
</dbReference>
<evidence type="ECO:0000313" key="4">
    <source>
        <dbReference type="EMBL" id="GAA4795770.1"/>
    </source>
</evidence>
<keyword evidence="1" id="KW-0175">Coiled coil</keyword>
<sequence>MADWAWDPPEKWIHTTEQVPVKQAKPSVALQLSARDSNFLIMKPTLESIASAKAELAEEIRRLDQQEQELRKEQTDDAFAQTMSILHLFASSFDAKQKSEIAALVAAGTRPAKKAARAVSEAPPKYWLPHTGETWSGRGRPPRSFAAWEGTVSHREWKAKHPKQKYPKFPG</sequence>
<dbReference type="SUPFAM" id="SSF81273">
    <property type="entry name" value="H-NS histone-like proteins"/>
    <property type="match status" value="1"/>
</dbReference>